<feature type="domain" description="Beta-lactamase-related" evidence="1">
    <location>
        <begin position="26"/>
        <end position="352"/>
    </location>
</feature>
<dbReference type="Pfam" id="PF00144">
    <property type="entry name" value="Beta-lactamase"/>
    <property type="match status" value="1"/>
</dbReference>
<dbReference type="AlphaFoldDB" id="A0A7W9V149"/>
<evidence type="ECO:0000259" key="1">
    <source>
        <dbReference type="Pfam" id="PF00144"/>
    </source>
</evidence>
<comment type="caution">
    <text evidence="2">The sequence shown here is derived from an EMBL/GenBank/DDBJ whole genome shotgun (WGS) entry which is preliminary data.</text>
</comment>
<organism evidence="2 3">
    <name type="scientific">Streptomyces zagrosensis</name>
    <dbReference type="NCBI Taxonomy" id="1042984"/>
    <lineage>
        <taxon>Bacteria</taxon>
        <taxon>Bacillati</taxon>
        <taxon>Actinomycetota</taxon>
        <taxon>Actinomycetes</taxon>
        <taxon>Kitasatosporales</taxon>
        <taxon>Streptomycetaceae</taxon>
        <taxon>Streptomyces</taxon>
    </lineage>
</organism>
<protein>
    <submittedName>
        <fullName evidence="2">CubicO group peptidase (Beta-lactamase class C family)</fullName>
    </submittedName>
</protein>
<dbReference type="EMBL" id="JACHJL010000017">
    <property type="protein sequence ID" value="MBB5938582.1"/>
    <property type="molecule type" value="Genomic_DNA"/>
</dbReference>
<dbReference type="SUPFAM" id="SSF56601">
    <property type="entry name" value="beta-lactamase/transpeptidase-like"/>
    <property type="match status" value="1"/>
</dbReference>
<sequence>MTHIAPGFEAVSERLAAFTQADPSYSAQVCALRHGRTLIDLAMGPRLAVDSLIGVFSSSKGVAAMCTALLIESGDLDLDAPFARYWPAFAAADKAEVTVRTALSHRAGLPVIAGGFTSEDLEEHDELAARLAAARPLWVPGTSHGYHGITIGIIISELIRRITGATFRDFYKERLQTPFGIDFHFGVDDKVLPRVVDTLPQLPRNEEEVRILAAAGTEPFHLLNMVVNVDGFPPFAEQANNPVIRRSGPAAIGGVGNARSLAHLYSHCLQSADGPEPLAPKALGVMSQVHSSGTDLVLGIHNRFGIIFETSDARLDFGSPWAFGHDGGGGSIGFADPATGLAFGYTTGRMPIPGGADPRGLELARVIRNRIRSMR</sequence>
<dbReference type="PANTHER" id="PTHR43319:SF3">
    <property type="entry name" value="BETA-LACTAMASE-RELATED DOMAIN-CONTAINING PROTEIN"/>
    <property type="match status" value="1"/>
</dbReference>
<reference evidence="2 3" key="1">
    <citation type="submission" date="2020-08" db="EMBL/GenBank/DDBJ databases">
        <title>Genomic Encyclopedia of Type Strains, Phase III (KMG-III): the genomes of soil and plant-associated and newly described type strains.</title>
        <authorList>
            <person name="Whitman W."/>
        </authorList>
    </citation>
    <scope>NUCLEOTIDE SEQUENCE [LARGE SCALE GENOMIC DNA]</scope>
    <source>
        <strain evidence="2 3">CECT 8305</strain>
    </source>
</reference>
<dbReference type="InterPro" id="IPR001466">
    <property type="entry name" value="Beta-lactam-related"/>
</dbReference>
<dbReference type="PANTHER" id="PTHR43319">
    <property type="entry name" value="BETA-LACTAMASE-RELATED"/>
    <property type="match status" value="1"/>
</dbReference>
<keyword evidence="3" id="KW-1185">Reference proteome</keyword>
<evidence type="ECO:0000313" key="3">
    <source>
        <dbReference type="Proteomes" id="UP000588098"/>
    </source>
</evidence>
<dbReference type="InterPro" id="IPR012338">
    <property type="entry name" value="Beta-lactam/transpept-like"/>
</dbReference>
<proteinExistence type="predicted"/>
<gene>
    <name evidence="2" type="ORF">FHS42_005671</name>
</gene>
<accession>A0A7W9V149</accession>
<dbReference type="Proteomes" id="UP000588098">
    <property type="component" value="Unassembled WGS sequence"/>
</dbReference>
<dbReference type="RefSeq" id="WP_184576454.1">
    <property type="nucleotide sequence ID" value="NZ_JACHJL010000017.1"/>
</dbReference>
<name>A0A7W9V149_9ACTN</name>
<dbReference type="Gene3D" id="3.40.710.10">
    <property type="entry name" value="DD-peptidase/beta-lactamase superfamily"/>
    <property type="match status" value="1"/>
</dbReference>
<evidence type="ECO:0000313" key="2">
    <source>
        <dbReference type="EMBL" id="MBB5938582.1"/>
    </source>
</evidence>
<dbReference type="InterPro" id="IPR052907">
    <property type="entry name" value="Beta-lactamase/esterase"/>
</dbReference>